<gene>
    <name evidence="2" type="ORF">JEQ12_011774</name>
</gene>
<sequence length="128" mass="13588">MWKQMPDGLTVVIFNPGLEPGSGEQSLGVHPGTAAFMTPHKLEVETRPADTLADGPHGSPGQHRTGQAWLPQQWRPPTGPGRAARVLGQHLMFSGLDENQLVLSKPGPGPGFRKGRASQRLKLGSGTA</sequence>
<dbReference type="AlphaFoldDB" id="A0A835ZMA4"/>
<protein>
    <submittedName>
        <fullName evidence="2">Uncharacterized protein</fullName>
    </submittedName>
</protein>
<dbReference type="Proteomes" id="UP000664991">
    <property type="component" value="Unassembled WGS sequence"/>
</dbReference>
<reference evidence="2 3" key="1">
    <citation type="submission" date="2020-12" db="EMBL/GenBank/DDBJ databases">
        <title>De novo assembly of Tibetan sheep genome.</title>
        <authorList>
            <person name="Li X."/>
        </authorList>
    </citation>
    <scope>NUCLEOTIDE SEQUENCE [LARGE SCALE GENOMIC DNA]</scope>
    <source>
        <tissue evidence="2">Heart</tissue>
    </source>
</reference>
<proteinExistence type="predicted"/>
<name>A0A835ZMA4_SHEEP</name>
<organism evidence="2 3">
    <name type="scientific">Ovis aries</name>
    <name type="common">Sheep</name>
    <dbReference type="NCBI Taxonomy" id="9940"/>
    <lineage>
        <taxon>Eukaryota</taxon>
        <taxon>Metazoa</taxon>
        <taxon>Chordata</taxon>
        <taxon>Craniata</taxon>
        <taxon>Vertebrata</taxon>
        <taxon>Euteleostomi</taxon>
        <taxon>Mammalia</taxon>
        <taxon>Eutheria</taxon>
        <taxon>Laurasiatheria</taxon>
        <taxon>Artiodactyla</taxon>
        <taxon>Ruminantia</taxon>
        <taxon>Pecora</taxon>
        <taxon>Bovidae</taxon>
        <taxon>Caprinae</taxon>
        <taxon>Ovis</taxon>
    </lineage>
</organism>
<feature type="region of interest" description="Disordered" evidence="1">
    <location>
        <begin position="101"/>
        <end position="128"/>
    </location>
</feature>
<accession>A0A835ZMA4</accession>
<evidence type="ECO:0000313" key="3">
    <source>
        <dbReference type="Proteomes" id="UP000664991"/>
    </source>
</evidence>
<evidence type="ECO:0000313" key="2">
    <source>
        <dbReference type="EMBL" id="KAG5196138.1"/>
    </source>
</evidence>
<dbReference type="EMBL" id="JAEMGP010000022">
    <property type="protein sequence ID" value="KAG5196138.1"/>
    <property type="molecule type" value="Genomic_DNA"/>
</dbReference>
<comment type="caution">
    <text evidence="2">The sequence shown here is derived from an EMBL/GenBank/DDBJ whole genome shotgun (WGS) entry which is preliminary data.</text>
</comment>
<feature type="region of interest" description="Disordered" evidence="1">
    <location>
        <begin position="49"/>
        <end position="83"/>
    </location>
</feature>
<evidence type="ECO:0000256" key="1">
    <source>
        <dbReference type="SAM" id="MobiDB-lite"/>
    </source>
</evidence>